<sequence length="65" mass="6965">MERDPELRAKIAKEGRLWALAAVCATVGAGTVAVTESVPIGVLAFLLAVAVLGPLLYLYEKRRRA</sequence>
<keyword evidence="1" id="KW-0812">Transmembrane</keyword>
<dbReference type="AlphaFoldDB" id="A0A6J4K1E2"/>
<evidence type="ECO:0000313" key="2">
    <source>
        <dbReference type="EMBL" id="CAA9293144.1"/>
    </source>
</evidence>
<reference evidence="2" key="1">
    <citation type="submission" date="2020-02" db="EMBL/GenBank/DDBJ databases">
        <authorList>
            <person name="Meier V. D."/>
        </authorList>
    </citation>
    <scope>NUCLEOTIDE SEQUENCE</scope>
    <source>
        <strain evidence="2">AVDCRST_MAG61</strain>
    </source>
</reference>
<keyword evidence="1" id="KW-0472">Membrane</keyword>
<organism evidence="2">
    <name type="scientific">uncultured Friedmanniella sp</name>
    <dbReference type="NCBI Taxonomy" id="335381"/>
    <lineage>
        <taxon>Bacteria</taxon>
        <taxon>Bacillati</taxon>
        <taxon>Actinomycetota</taxon>
        <taxon>Actinomycetes</taxon>
        <taxon>Propionibacteriales</taxon>
        <taxon>Nocardioidaceae</taxon>
        <taxon>Friedmanniella</taxon>
        <taxon>environmental samples</taxon>
    </lineage>
</organism>
<feature type="transmembrane region" description="Helical" evidence="1">
    <location>
        <begin position="17"/>
        <end position="34"/>
    </location>
</feature>
<evidence type="ECO:0000256" key="1">
    <source>
        <dbReference type="SAM" id="Phobius"/>
    </source>
</evidence>
<accession>A0A6J4K1E2</accession>
<proteinExistence type="predicted"/>
<protein>
    <submittedName>
        <fullName evidence="2">Uncharacterized protein</fullName>
    </submittedName>
</protein>
<feature type="transmembrane region" description="Helical" evidence="1">
    <location>
        <begin position="40"/>
        <end position="59"/>
    </location>
</feature>
<name>A0A6J4K1E2_9ACTN</name>
<keyword evidence="1" id="KW-1133">Transmembrane helix</keyword>
<gene>
    <name evidence="2" type="ORF">AVDCRST_MAG61-344</name>
</gene>
<dbReference type="EMBL" id="CADCTT010000054">
    <property type="protein sequence ID" value="CAA9293144.1"/>
    <property type="molecule type" value="Genomic_DNA"/>
</dbReference>